<organism evidence="3 4">
    <name type="scientific">Hypholoma sublateritium (strain FD-334 SS-4)</name>
    <dbReference type="NCBI Taxonomy" id="945553"/>
    <lineage>
        <taxon>Eukaryota</taxon>
        <taxon>Fungi</taxon>
        <taxon>Dikarya</taxon>
        <taxon>Basidiomycota</taxon>
        <taxon>Agaricomycotina</taxon>
        <taxon>Agaricomycetes</taxon>
        <taxon>Agaricomycetidae</taxon>
        <taxon>Agaricales</taxon>
        <taxon>Agaricineae</taxon>
        <taxon>Strophariaceae</taxon>
        <taxon>Hypholoma</taxon>
    </lineage>
</organism>
<keyword evidence="1" id="KW-0472">Membrane</keyword>
<dbReference type="Proteomes" id="UP000054270">
    <property type="component" value="Unassembled WGS sequence"/>
</dbReference>
<evidence type="ECO:0000313" key="4">
    <source>
        <dbReference type="Proteomes" id="UP000054270"/>
    </source>
</evidence>
<dbReference type="OrthoDB" id="3351617at2759"/>
<accession>A0A0D2NPF7</accession>
<proteinExistence type="predicted"/>
<dbReference type="EMBL" id="KN817586">
    <property type="protein sequence ID" value="KJA18656.1"/>
    <property type="molecule type" value="Genomic_DNA"/>
</dbReference>
<keyword evidence="4" id="KW-1185">Reference proteome</keyword>
<feature type="non-terminal residue" evidence="3">
    <location>
        <position position="1"/>
    </location>
</feature>
<reference evidence="4" key="1">
    <citation type="submission" date="2014-04" db="EMBL/GenBank/DDBJ databases">
        <title>Evolutionary Origins and Diversification of the Mycorrhizal Mutualists.</title>
        <authorList>
            <consortium name="DOE Joint Genome Institute"/>
            <consortium name="Mycorrhizal Genomics Consortium"/>
            <person name="Kohler A."/>
            <person name="Kuo A."/>
            <person name="Nagy L.G."/>
            <person name="Floudas D."/>
            <person name="Copeland A."/>
            <person name="Barry K.W."/>
            <person name="Cichocki N."/>
            <person name="Veneault-Fourrey C."/>
            <person name="LaButti K."/>
            <person name="Lindquist E.A."/>
            <person name="Lipzen A."/>
            <person name="Lundell T."/>
            <person name="Morin E."/>
            <person name="Murat C."/>
            <person name="Riley R."/>
            <person name="Ohm R."/>
            <person name="Sun H."/>
            <person name="Tunlid A."/>
            <person name="Henrissat B."/>
            <person name="Grigoriev I.V."/>
            <person name="Hibbett D.S."/>
            <person name="Martin F."/>
        </authorList>
    </citation>
    <scope>NUCLEOTIDE SEQUENCE [LARGE SCALE GENOMIC DNA]</scope>
    <source>
        <strain evidence="4">FD-334 SS-4</strain>
    </source>
</reference>
<dbReference type="AlphaFoldDB" id="A0A0D2NPF7"/>
<keyword evidence="1" id="KW-0812">Transmembrane</keyword>
<feature type="transmembrane region" description="Helical" evidence="1">
    <location>
        <begin position="122"/>
        <end position="144"/>
    </location>
</feature>
<keyword evidence="1" id="KW-1133">Transmembrane helix</keyword>
<evidence type="ECO:0000256" key="1">
    <source>
        <dbReference type="SAM" id="Phobius"/>
    </source>
</evidence>
<feature type="transmembrane region" description="Helical" evidence="1">
    <location>
        <begin position="164"/>
        <end position="185"/>
    </location>
</feature>
<feature type="transmembrane region" description="Helical" evidence="1">
    <location>
        <begin position="81"/>
        <end position="102"/>
    </location>
</feature>
<gene>
    <name evidence="3" type="ORF">HYPSUDRAFT_108283</name>
</gene>
<name>A0A0D2NPF7_HYPSF</name>
<feature type="non-terminal residue" evidence="3">
    <location>
        <position position="232"/>
    </location>
</feature>
<evidence type="ECO:0000256" key="2">
    <source>
        <dbReference type="SAM" id="SignalP"/>
    </source>
</evidence>
<keyword evidence="2" id="KW-0732">Signal</keyword>
<protein>
    <submittedName>
        <fullName evidence="3">Uncharacterized protein</fullName>
    </submittedName>
</protein>
<feature type="transmembrane region" description="Helical" evidence="1">
    <location>
        <begin position="205"/>
        <end position="226"/>
    </location>
</feature>
<feature type="chain" id="PRO_5002248803" evidence="2">
    <location>
        <begin position="19"/>
        <end position="232"/>
    </location>
</feature>
<sequence length="232" mass="24736">FFIAYGGLLVLLVNITLAGNQVEGLLTWIVHRDGPGGPEAYLDSTLSAWFDVFGTAAIETADILGNALLMYRCYILVGSNWIIVLPGLLFVGSSAMAILTTVESALPDATVFSGISQRLGVAWVSLSVSFNVLVTALICGRIFFSYLTLKRAGLASLAQERWGLVAIMIESSLPFSVFGLVFASVYSLPPDNPNSQLVSAMADTWGGIVGISPQLIILRVAMGNAWTKKNVS</sequence>
<evidence type="ECO:0000313" key="3">
    <source>
        <dbReference type="EMBL" id="KJA18656.1"/>
    </source>
</evidence>
<feature type="transmembrane region" description="Helical" evidence="1">
    <location>
        <begin position="48"/>
        <end position="69"/>
    </location>
</feature>
<dbReference type="STRING" id="945553.A0A0D2NPF7"/>
<dbReference type="OMA" id="QMWIVHA"/>
<feature type="signal peptide" evidence="2">
    <location>
        <begin position="1"/>
        <end position="18"/>
    </location>
</feature>